<dbReference type="Proteomes" id="UP000324222">
    <property type="component" value="Unassembled WGS sequence"/>
</dbReference>
<evidence type="ECO:0000313" key="2">
    <source>
        <dbReference type="Proteomes" id="UP000324222"/>
    </source>
</evidence>
<reference evidence="1 2" key="1">
    <citation type="submission" date="2019-05" db="EMBL/GenBank/DDBJ databases">
        <title>Another draft genome of Portunus trituberculatus and its Hox gene families provides insights of decapod evolution.</title>
        <authorList>
            <person name="Jeong J.-H."/>
            <person name="Song I."/>
            <person name="Kim S."/>
            <person name="Choi T."/>
            <person name="Kim D."/>
            <person name="Ryu S."/>
            <person name="Kim W."/>
        </authorList>
    </citation>
    <scope>NUCLEOTIDE SEQUENCE [LARGE SCALE GENOMIC DNA]</scope>
    <source>
        <tissue evidence="1">Muscle</tissue>
    </source>
</reference>
<protein>
    <submittedName>
        <fullName evidence="1">Uncharacterized protein</fullName>
    </submittedName>
</protein>
<keyword evidence="2" id="KW-1185">Reference proteome</keyword>
<proteinExistence type="predicted"/>
<organism evidence="1 2">
    <name type="scientific">Portunus trituberculatus</name>
    <name type="common">Swimming crab</name>
    <name type="synonym">Neptunus trituberculatus</name>
    <dbReference type="NCBI Taxonomy" id="210409"/>
    <lineage>
        <taxon>Eukaryota</taxon>
        <taxon>Metazoa</taxon>
        <taxon>Ecdysozoa</taxon>
        <taxon>Arthropoda</taxon>
        <taxon>Crustacea</taxon>
        <taxon>Multicrustacea</taxon>
        <taxon>Malacostraca</taxon>
        <taxon>Eumalacostraca</taxon>
        <taxon>Eucarida</taxon>
        <taxon>Decapoda</taxon>
        <taxon>Pleocyemata</taxon>
        <taxon>Brachyura</taxon>
        <taxon>Eubrachyura</taxon>
        <taxon>Portunoidea</taxon>
        <taxon>Portunidae</taxon>
        <taxon>Portuninae</taxon>
        <taxon>Portunus</taxon>
    </lineage>
</organism>
<name>A0A5B7HN52_PORTR</name>
<gene>
    <name evidence="1" type="ORF">E2C01_064408</name>
</gene>
<dbReference type="EMBL" id="VSRR010030670">
    <property type="protein sequence ID" value="MPC70168.1"/>
    <property type="molecule type" value="Genomic_DNA"/>
</dbReference>
<accession>A0A5B7HN52</accession>
<evidence type="ECO:0000313" key="1">
    <source>
        <dbReference type="EMBL" id="MPC70168.1"/>
    </source>
</evidence>
<sequence length="62" mass="6789">MASVGRGCHYKGGGAGVVCAVRRELTDEIRCFRGSIVRHERAERCDENKDTHSLSGEKVKGI</sequence>
<comment type="caution">
    <text evidence="1">The sequence shown here is derived from an EMBL/GenBank/DDBJ whole genome shotgun (WGS) entry which is preliminary data.</text>
</comment>
<dbReference type="AlphaFoldDB" id="A0A5B7HN52"/>